<evidence type="ECO:0000256" key="3">
    <source>
        <dbReference type="ARBA" id="ARBA00022475"/>
    </source>
</evidence>
<keyword evidence="8" id="KW-0966">Cell projection</keyword>
<organism evidence="8 9">
    <name type="scientific">Acidovorax cavernicola</name>
    <dbReference type="NCBI Taxonomy" id="1675792"/>
    <lineage>
        <taxon>Bacteria</taxon>
        <taxon>Pseudomonadati</taxon>
        <taxon>Pseudomonadota</taxon>
        <taxon>Betaproteobacteria</taxon>
        <taxon>Burkholderiales</taxon>
        <taxon>Comamonadaceae</taxon>
        <taxon>Acidovorax</taxon>
    </lineage>
</organism>
<feature type="transmembrane region" description="Helical" evidence="7">
    <location>
        <begin position="83"/>
        <end position="107"/>
    </location>
</feature>
<keyword evidence="5 7" id="KW-1133">Transmembrane helix</keyword>
<feature type="transmembrane region" description="Helical" evidence="7">
    <location>
        <begin position="184"/>
        <end position="206"/>
    </location>
</feature>
<keyword evidence="3" id="KW-1003">Cell membrane</keyword>
<evidence type="ECO:0000256" key="7">
    <source>
        <dbReference type="SAM" id="Phobius"/>
    </source>
</evidence>
<dbReference type="EMBL" id="QXMN01000017">
    <property type="protein sequence ID" value="RIX79103.1"/>
    <property type="molecule type" value="Genomic_DNA"/>
</dbReference>
<evidence type="ECO:0000256" key="5">
    <source>
        <dbReference type="ARBA" id="ARBA00022989"/>
    </source>
</evidence>
<keyword evidence="8" id="KW-0969">Cilium</keyword>
<evidence type="ECO:0000256" key="4">
    <source>
        <dbReference type="ARBA" id="ARBA00022692"/>
    </source>
</evidence>
<dbReference type="Pfam" id="PF01311">
    <property type="entry name" value="Bac_export_1"/>
    <property type="match status" value="1"/>
</dbReference>
<dbReference type="InterPro" id="IPR002010">
    <property type="entry name" value="T3SS_IM_R"/>
</dbReference>
<dbReference type="GO" id="GO:0005886">
    <property type="term" value="C:plasma membrane"/>
    <property type="evidence" value="ECO:0007669"/>
    <property type="project" value="UniProtKB-SubCell"/>
</dbReference>
<dbReference type="GO" id="GO:0006605">
    <property type="term" value="P:protein targeting"/>
    <property type="evidence" value="ECO:0007669"/>
    <property type="project" value="InterPro"/>
</dbReference>
<evidence type="ECO:0000256" key="6">
    <source>
        <dbReference type="ARBA" id="ARBA00023136"/>
    </source>
</evidence>
<feature type="transmembrane region" description="Helical" evidence="7">
    <location>
        <begin position="44"/>
        <end position="62"/>
    </location>
</feature>
<dbReference type="PANTHER" id="PTHR30065">
    <property type="entry name" value="FLAGELLAR BIOSYNTHETIC PROTEIN FLIR"/>
    <property type="match status" value="1"/>
</dbReference>
<keyword evidence="8" id="KW-0282">Flagellum</keyword>
<feature type="transmembrane region" description="Helical" evidence="7">
    <location>
        <begin position="127"/>
        <end position="147"/>
    </location>
</feature>
<comment type="caution">
    <text evidence="8">The sequence shown here is derived from an EMBL/GenBank/DDBJ whole genome shotgun (WGS) entry which is preliminary data.</text>
</comment>
<evidence type="ECO:0000313" key="8">
    <source>
        <dbReference type="EMBL" id="RIX79103.1"/>
    </source>
</evidence>
<dbReference type="PRINTS" id="PR00953">
    <property type="entry name" value="TYPE3IMRPROT"/>
</dbReference>
<comment type="similarity">
    <text evidence="2">Belongs to the FliR/MopE/SpaR family.</text>
</comment>
<reference evidence="8 9" key="1">
    <citation type="submission" date="2018-09" db="EMBL/GenBank/DDBJ databases">
        <title>Acidovorax cavernicola nov. sp. isolated from Gruta de las Maravillas (Aracena, Spain).</title>
        <authorList>
            <person name="Jurado V."/>
            <person name="Gutierrez-Patricio S."/>
            <person name="Gonzalez-Pimentel J.L."/>
            <person name="Miller A.Z."/>
            <person name="Laiz L."/>
            <person name="Saiz-Jimenez C."/>
        </authorList>
    </citation>
    <scope>NUCLEOTIDE SEQUENCE [LARGE SCALE GENOMIC DNA]</scope>
    <source>
        <strain evidence="8 9">1011MAR4D40.2</strain>
    </source>
</reference>
<dbReference type="PANTHER" id="PTHR30065:SF1">
    <property type="entry name" value="SURFACE PRESENTATION OF ANTIGENS PROTEIN SPAR"/>
    <property type="match status" value="1"/>
</dbReference>
<gene>
    <name evidence="8" type="ORF">D3H34_15295</name>
</gene>
<comment type="subcellular location">
    <subcellularLocation>
        <location evidence="1">Cell membrane</location>
        <topology evidence="1">Multi-pass membrane protein</topology>
    </subcellularLocation>
</comment>
<dbReference type="OrthoDB" id="8808595at2"/>
<evidence type="ECO:0000256" key="1">
    <source>
        <dbReference type="ARBA" id="ARBA00004651"/>
    </source>
</evidence>
<dbReference type="AlphaFoldDB" id="A0A9X8GUZ7"/>
<feature type="transmembrane region" description="Helical" evidence="7">
    <location>
        <begin position="218"/>
        <end position="239"/>
    </location>
</feature>
<keyword evidence="9" id="KW-1185">Reference proteome</keyword>
<accession>A0A9X8GUZ7</accession>
<keyword evidence="4 7" id="KW-0812">Transmembrane</keyword>
<dbReference type="Proteomes" id="UP000265619">
    <property type="component" value="Unassembled WGS sequence"/>
</dbReference>
<proteinExistence type="inferred from homology"/>
<sequence>MQSAAAVLAPGVGAAWLTGIGLLALRIAATFAMTPVLYALPLPPVVRSLLTLGLALAIASGLGAPSVEWTDWSALLLAAMRELALGATLGLGILLAFGAFSVAGQLLDVQLGFGMAQIVDPVTHRPIPVLTSAFNYLAVLLFFILNGHHALLRGIAYSLEKFPLGASWPMGYAVAPVIKQAAGLFSLGFALVAPVVFCILLVEFALGVIGRNLPQMNMFAMGIPIKIVVGLVALSFWFAGVGAVMARVYSGIAVTWDGIFQSVPAPAQGAR</sequence>
<protein>
    <submittedName>
        <fullName evidence="8">Flagellar biosynthetic protein FliR</fullName>
    </submittedName>
</protein>
<keyword evidence="6 7" id="KW-0472">Membrane</keyword>
<evidence type="ECO:0000313" key="9">
    <source>
        <dbReference type="Proteomes" id="UP000265619"/>
    </source>
</evidence>
<name>A0A9X8GUZ7_9BURK</name>
<evidence type="ECO:0000256" key="2">
    <source>
        <dbReference type="ARBA" id="ARBA00009772"/>
    </source>
</evidence>